<dbReference type="Pfam" id="PF00805">
    <property type="entry name" value="Pentapeptide"/>
    <property type="match status" value="1"/>
</dbReference>
<dbReference type="Gene3D" id="2.160.20.80">
    <property type="entry name" value="E3 ubiquitin-protein ligase SopA"/>
    <property type="match status" value="1"/>
</dbReference>
<proteinExistence type="predicted"/>
<dbReference type="PIRSF" id="PIRSF029688">
    <property type="entry name" value="UCP29688_pentapep"/>
    <property type="match status" value="1"/>
</dbReference>
<organism evidence="1 2">
    <name type="scientific">Congregibacter variabilis</name>
    <dbReference type="NCBI Taxonomy" id="3081200"/>
    <lineage>
        <taxon>Bacteria</taxon>
        <taxon>Pseudomonadati</taxon>
        <taxon>Pseudomonadota</taxon>
        <taxon>Gammaproteobacteria</taxon>
        <taxon>Cellvibrionales</taxon>
        <taxon>Halieaceae</taxon>
        <taxon>Congregibacter</taxon>
    </lineage>
</organism>
<protein>
    <submittedName>
        <fullName evidence="1">Pentapeptide repeat-containing protein</fullName>
    </submittedName>
</protein>
<dbReference type="Proteomes" id="UP001626537">
    <property type="component" value="Chromosome"/>
</dbReference>
<gene>
    <name evidence="1" type="ORF">R0135_14610</name>
</gene>
<reference evidence="1 2" key="1">
    <citation type="submission" date="2023-10" db="EMBL/GenBank/DDBJ databases">
        <title>Two novel species belonging to the OM43/NOR5 clade.</title>
        <authorList>
            <person name="Park M."/>
        </authorList>
    </citation>
    <scope>NUCLEOTIDE SEQUENCE [LARGE SCALE GENOMIC DNA]</scope>
    <source>
        <strain evidence="1 2">IMCC43200</strain>
    </source>
</reference>
<dbReference type="InterPro" id="IPR016933">
    <property type="entry name" value="UCP029688_pentapep"/>
</dbReference>
<dbReference type="SUPFAM" id="SSF141571">
    <property type="entry name" value="Pentapeptide repeat-like"/>
    <property type="match status" value="1"/>
</dbReference>
<name>A0ABZ0I1H0_9GAMM</name>
<accession>A0ABZ0I1H0</accession>
<evidence type="ECO:0000313" key="1">
    <source>
        <dbReference type="EMBL" id="WOJ93005.1"/>
    </source>
</evidence>
<keyword evidence="2" id="KW-1185">Reference proteome</keyword>
<dbReference type="RefSeq" id="WP_407347664.1">
    <property type="nucleotide sequence ID" value="NZ_CP136864.1"/>
</dbReference>
<sequence length="114" mass="13179">MDKPHIKTDPLYQLLRQEDIKAFNEQRDTLDSSKLRNGDYRGRDLRNMNAKGLDFSNSYFRNADLSGIDFRSTNIQGASLLDAKLSGVYFPEELSAEEIRLSLDTGTRLRYRKD</sequence>
<dbReference type="EMBL" id="CP136864">
    <property type="protein sequence ID" value="WOJ93005.1"/>
    <property type="molecule type" value="Genomic_DNA"/>
</dbReference>
<evidence type="ECO:0000313" key="2">
    <source>
        <dbReference type="Proteomes" id="UP001626537"/>
    </source>
</evidence>
<dbReference type="InterPro" id="IPR001646">
    <property type="entry name" value="5peptide_repeat"/>
</dbReference>